<proteinExistence type="predicted"/>
<name>A0AAV0EE70_9ASTE</name>
<sequence>MRKINIHKTNMEVNLRFLWSLKPEWKKTAKRIRQNKDLDELTIHNVYGCLGEFSEGVHEKVKTSKEKNIVDSIALLSTKRKKLDKAPKITIEAESSDKKRTSLILILRSTS</sequence>
<gene>
    <name evidence="1" type="ORF">CEPIT_LOCUS24144</name>
</gene>
<dbReference type="Proteomes" id="UP001152523">
    <property type="component" value="Unassembled WGS sequence"/>
</dbReference>
<keyword evidence="2" id="KW-1185">Reference proteome</keyword>
<dbReference type="EMBL" id="CAMAPF010000922">
    <property type="protein sequence ID" value="CAH9122005.1"/>
    <property type="molecule type" value="Genomic_DNA"/>
</dbReference>
<organism evidence="1 2">
    <name type="scientific">Cuscuta epithymum</name>
    <dbReference type="NCBI Taxonomy" id="186058"/>
    <lineage>
        <taxon>Eukaryota</taxon>
        <taxon>Viridiplantae</taxon>
        <taxon>Streptophyta</taxon>
        <taxon>Embryophyta</taxon>
        <taxon>Tracheophyta</taxon>
        <taxon>Spermatophyta</taxon>
        <taxon>Magnoliopsida</taxon>
        <taxon>eudicotyledons</taxon>
        <taxon>Gunneridae</taxon>
        <taxon>Pentapetalae</taxon>
        <taxon>asterids</taxon>
        <taxon>lamiids</taxon>
        <taxon>Solanales</taxon>
        <taxon>Convolvulaceae</taxon>
        <taxon>Cuscuteae</taxon>
        <taxon>Cuscuta</taxon>
        <taxon>Cuscuta subgen. Cuscuta</taxon>
    </lineage>
</organism>
<protein>
    <recommendedName>
        <fullName evidence="3">UBN2 domain-containing protein</fullName>
    </recommendedName>
</protein>
<evidence type="ECO:0000313" key="2">
    <source>
        <dbReference type="Proteomes" id="UP001152523"/>
    </source>
</evidence>
<evidence type="ECO:0008006" key="3">
    <source>
        <dbReference type="Google" id="ProtNLM"/>
    </source>
</evidence>
<evidence type="ECO:0000313" key="1">
    <source>
        <dbReference type="EMBL" id="CAH9122005.1"/>
    </source>
</evidence>
<dbReference type="AlphaFoldDB" id="A0AAV0EE70"/>
<accession>A0AAV0EE70</accession>
<comment type="caution">
    <text evidence="1">The sequence shown here is derived from an EMBL/GenBank/DDBJ whole genome shotgun (WGS) entry which is preliminary data.</text>
</comment>
<reference evidence="1" key="1">
    <citation type="submission" date="2022-07" db="EMBL/GenBank/DDBJ databases">
        <authorList>
            <person name="Macas J."/>
            <person name="Novak P."/>
            <person name="Neumann P."/>
        </authorList>
    </citation>
    <scope>NUCLEOTIDE SEQUENCE</scope>
</reference>